<keyword evidence="2" id="KW-1185">Reference proteome</keyword>
<dbReference type="AlphaFoldDB" id="A0A3N5Z9D3"/>
<reference evidence="1 2" key="1">
    <citation type="submission" date="2018-11" db="EMBL/GenBank/DDBJ databases">
        <authorList>
            <person name="Ye M.-Q."/>
            <person name="Du Z.-J."/>
        </authorList>
    </citation>
    <scope>NUCLEOTIDE SEQUENCE [LARGE SCALE GENOMIC DNA]</scope>
    <source>
        <strain evidence="1 2">U0105</strain>
    </source>
</reference>
<dbReference type="EMBL" id="RPOK01000002">
    <property type="protein sequence ID" value="RPJ67624.1"/>
    <property type="molecule type" value="Genomic_DNA"/>
</dbReference>
<gene>
    <name evidence="1" type="ORF">DRW07_08940</name>
</gene>
<sequence length="119" mass="12761">MKHEFTLAGFLGIPPRQTDNDACDAHDECSEIDDSPIASTSINPATGLPLIAPNACIDVMGNAIGQSNTQDIEEITTTESSRLCDNDIFGAGIEPFSDTNDSLFNDSMDTGFDAWGDDW</sequence>
<protein>
    <submittedName>
        <fullName evidence="1">Uncharacterized protein</fullName>
    </submittedName>
</protein>
<comment type="caution">
    <text evidence="1">The sequence shown here is derived from an EMBL/GenBank/DDBJ whole genome shotgun (WGS) entry which is preliminary data.</text>
</comment>
<evidence type="ECO:0000313" key="1">
    <source>
        <dbReference type="EMBL" id="RPJ67624.1"/>
    </source>
</evidence>
<name>A0A3N5Z9D3_9ALTE</name>
<dbReference type="RefSeq" id="WP_124027524.1">
    <property type="nucleotide sequence ID" value="NZ_JBHRSN010000015.1"/>
</dbReference>
<evidence type="ECO:0000313" key="2">
    <source>
        <dbReference type="Proteomes" id="UP000275281"/>
    </source>
</evidence>
<proteinExistence type="predicted"/>
<organism evidence="1 2">
    <name type="scientific">Alteromonas sediminis</name>
    <dbReference type="NCBI Taxonomy" id="2259342"/>
    <lineage>
        <taxon>Bacteria</taxon>
        <taxon>Pseudomonadati</taxon>
        <taxon>Pseudomonadota</taxon>
        <taxon>Gammaproteobacteria</taxon>
        <taxon>Alteromonadales</taxon>
        <taxon>Alteromonadaceae</taxon>
        <taxon>Alteromonas/Salinimonas group</taxon>
        <taxon>Alteromonas</taxon>
    </lineage>
</organism>
<dbReference type="Proteomes" id="UP000275281">
    <property type="component" value="Unassembled WGS sequence"/>
</dbReference>
<accession>A0A3N5Z9D3</accession>